<dbReference type="EC" id="5.4.3.2" evidence="14"/>
<sequence length="353" mass="39103">MSKQSVRDVKGLLAHNVIAHEQSDQISQVIKKFSVGITPQVMDTIANADNPGVFNQFVPSVAELLETPGESSDPIGDQAHSPVPGIIHRYEDRVLLNVVQTCAVYCRYCFRRENVGSGNAGLTPPQIDNALDYIRSDKKLWEVIFSGGDPLTLSPRRLADIIRQISDMEHIGIIRFHTRVPSVAPDKINDDLLKALKLHPATYLILHINHPDELTPQVCEKLALLADAGIPLLSQSVLLRNVNDNVDVLTRLFRKLLVNRVKPYYLHHGDLARGTSHFRTSIEQGQNLMRELRGPLSGLCQPNYMLDLPGGAGKVPIGPQYLSSCGENRYTVNDVSGKNHAYMDECPALDQGQ</sequence>
<keyword evidence="9 11" id="KW-0411">Iron-sulfur</keyword>
<proteinExistence type="inferred from homology"/>
<evidence type="ECO:0000256" key="8">
    <source>
        <dbReference type="ARBA" id="ARBA00023004"/>
    </source>
</evidence>
<dbReference type="InterPro" id="IPR007197">
    <property type="entry name" value="rSAM"/>
</dbReference>
<dbReference type="InterPro" id="IPR058240">
    <property type="entry name" value="rSAM_sf"/>
</dbReference>
<comment type="cofactor">
    <cofactor evidence="1 12">
        <name>pyridoxal 5'-phosphate</name>
        <dbReference type="ChEBI" id="CHEBI:597326"/>
    </cofactor>
</comment>
<evidence type="ECO:0000313" key="14">
    <source>
        <dbReference type="EMBL" id="ASJ71073.1"/>
    </source>
</evidence>
<dbReference type="PIRSF" id="PIRSF004911">
    <property type="entry name" value="DUF160"/>
    <property type="match status" value="1"/>
</dbReference>
<dbReference type="Pfam" id="PF04055">
    <property type="entry name" value="Radical_SAM"/>
    <property type="match status" value="1"/>
</dbReference>
<dbReference type="PROSITE" id="PS51918">
    <property type="entry name" value="RADICAL_SAM"/>
    <property type="match status" value="1"/>
</dbReference>
<gene>
    <name evidence="14" type="primary">kamA</name>
    <name evidence="14" type="ORF">IMCC3135_04800</name>
</gene>
<evidence type="ECO:0000256" key="7">
    <source>
        <dbReference type="ARBA" id="ARBA00022898"/>
    </source>
</evidence>
<dbReference type="Gene3D" id="3.20.20.70">
    <property type="entry name" value="Aldolase class I"/>
    <property type="match status" value="1"/>
</dbReference>
<feature type="binding site" evidence="11">
    <location>
        <position position="109"/>
    </location>
    <ligand>
        <name>[4Fe-4S] cluster</name>
        <dbReference type="ChEBI" id="CHEBI:49883"/>
        <note>4Fe-4S-S-AdoMet</note>
    </ligand>
</feature>
<dbReference type="Pfam" id="PF12544">
    <property type="entry name" value="LAM_C"/>
    <property type="match status" value="1"/>
</dbReference>
<accession>A0A2Z2NJ22</accession>
<dbReference type="KEGG" id="gai:IMCC3135_04800"/>
<dbReference type="InterPro" id="IPR022447">
    <property type="entry name" value="Lys_aminomutase-rel"/>
</dbReference>
<dbReference type="InterPro" id="IPR013785">
    <property type="entry name" value="Aldolase_TIM"/>
</dbReference>
<protein>
    <submittedName>
        <fullName evidence="14">L-lysine 2,3-aminomutase</fullName>
        <ecNumber evidence="14">5.4.3.2</ecNumber>
    </submittedName>
</protein>
<dbReference type="PANTHER" id="PTHR30538">
    <property type="entry name" value="LYSINE 2,3-AMINOMUTASE-RELATED"/>
    <property type="match status" value="1"/>
</dbReference>
<evidence type="ECO:0000256" key="9">
    <source>
        <dbReference type="ARBA" id="ARBA00023014"/>
    </source>
</evidence>
<evidence type="ECO:0000256" key="12">
    <source>
        <dbReference type="PIRSR" id="PIRSR603739-50"/>
    </source>
</evidence>
<dbReference type="GO" id="GO:0051539">
    <property type="term" value="F:4 iron, 4 sulfur cluster binding"/>
    <property type="evidence" value="ECO:0007669"/>
    <property type="project" value="UniProtKB-KW"/>
</dbReference>
<evidence type="ECO:0000313" key="15">
    <source>
        <dbReference type="Proteomes" id="UP000250079"/>
    </source>
</evidence>
<evidence type="ECO:0000256" key="11">
    <source>
        <dbReference type="PIRSR" id="PIRSR004911-1"/>
    </source>
</evidence>
<comment type="similarity">
    <text evidence="3">Belongs to the radical SAM superfamily. KamA family.</text>
</comment>
<dbReference type="SFLD" id="SFLDG01070">
    <property type="entry name" value="PLP-dependent"/>
    <property type="match status" value="1"/>
</dbReference>
<dbReference type="PANTHER" id="PTHR30538:SF1">
    <property type="entry name" value="L-LYSINE 2,3-AMINOMUTASE"/>
    <property type="match status" value="1"/>
</dbReference>
<dbReference type="NCBIfam" id="TIGR03822">
    <property type="entry name" value="AblA_like_2"/>
    <property type="match status" value="1"/>
</dbReference>
<reference evidence="14 15" key="1">
    <citation type="submission" date="2016-12" db="EMBL/GenBank/DDBJ databases">
        <authorList>
            <person name="Song W.-J."/>
            <person name="Kurnit D.M."/>
        </authorList>
    </citation>
    <scope>NUCLEOTIDE SEQUENCE [LARGE SCALE GENOMIC DNA]</scope>
    <source>
        <strain evidence="14 15">IMCC3135</strain>
    </source>
</reference>
<dbReference type="OrthoDB" id="9770937at2"/>
<comment type="cofactor">
    <cofactor evidence="2">
        <name>[4Fe-4S] cluster</name>
        <dbReference type="ChEBI" id="CHEBI:49883"/>
    </cofactor>
</comment>
<keyword evidence="15" id="KW-1185">Reference proteome</keyword>
<evidence type="ECO:0000256" key="1">
    <source>
        <dbReference type="ARBA" id="ARBA00001933"/>
    </source>
</evidence>
<keyword evidence="8" id="KW-0408">Iron</keyword>
<dbReference type="GO" id="GO:0046872">
    <property type="term" value="F:metal ion binding"/>
    <property type="evidence" value="ECO:0007669"/>
    <property type="project" value="UniProtKB-KW"/>
</dbReference>
<name>A0A2Z2NJ22_9GAMM</name>
<dbReference type="Proteomes" id="UP000250079">
    <property type="component" value="Chromosome"/>
</dbReference>
<evidence type="ECO:0000256" key="3">
    <source>
        <dbReference type="ARBA" id="ARBA00008703"/>
    </source>
</evidence>
<keyword evidence="7 12" id="KW-0663">Pyridoxal phosphate</keyword>
<feature type="binding site" evidence="11">
    <location>
        <position position="106"/>
    </location>
    <ligand>
        <name>[4Fe-4S] cluster</name>
        <dbReference type="ChEBI" id="CHEBI:49883"/>
        <note>4Fe-4S-S-AdoMet</note>
    </ligand>
</feature>
<feature type="binding site" evidence="11">
    <location>
        <position position="102"/>
    </location>
    <ligand>
        <name>[4Fe-4S] cluster</name>
        <dbReference type="ChEBI" id="CHEBI:49883"/>
        <note>4Fe-4S-S-AdoMet</note>
    </ligand>
</feature>
<dbReference type="GO" id="GO:0050066">
    <property type="term" value="F:L-lysine 2,3-aminomutase activity"/>
    <property type="evidence" value="ECO:0007669"/>
    <property type="project" value="UniProtKB-EC"/>
</dbReference>
<organism evidence="14 15">
    <name type="scientific">Granulosicoccus antarcticus IMCC3135</name>
    <dbReference type="NCBI Taxonomy" id="1192854"/>
    <lineage>
        <taxon>Bacteria</taxon>
        <taxon>Pseudomonadati</taxon>
        <taxon>Pseudomonadota</taxon>
        <taxon>Gammaproteobacteria</taxon>
        <taxon>Chromatiales</taxon>
        <taxon>Granulosicoccaceae</taxon>
        <taxon>Granulosicoccus</taxon>
    </lineage>
</organism>
<keyword evidence="5" id="KW-0949">S-adenosyl-L-methionine</keyword>
<dbReference type="NCBIfam" id="TIGR00238">
    <property type="entry name" value="KamA family radical SAM protein"/>
    <property type="match status" value="1"/>
</dbReference>
<keyword evidence="4 11" id="KW-0004">4Fe-4S</keyword>
<feature type="modified residue" description="N6-(pyridoxal phosphate)lysine" evidence="12">
    <location>
        <position position="314"/>
    </location>
</feature>
<dbReference type="SUPFAM" id="SSF102114">
    <property type="entry name" value="Radical SAM enzymes"/>
    <property type="match status" value="1"/>
</dbReference>
<dbReference type="SFLD" id="SFLDS00029">
    <property type="entry name" value="Radical_SAM"/>
    <property type="match status" value="1"/>
</dbReference>
<dbReference type="RefSeq" id="WP_088916554.1">
    <property type="nucleotide sequence ID" value="NZ_CP018632.1"/>
</dbReference>
<dbReference type="AlphaFoldDB" id="A0A2Z2NJ22"/>
<evidence type="ECO:0000256" key="4">
    <source>
        <dbReference type="ARBA" id="ARBA00022485"/>
    </source>
</evidence>
<feature type="domain" description="Radical SAM core" evidence="13">
    <location>
        <begin position="88"/>
        <end position="299"/>
    </location>
</feature>
<dbReference type="InterPro" id="IPR025895">
    <property type="entry name" value="LAM_C_dom"/>
</dbReference>
<evidence type="ECO:0000256" key="6">
    <source>
        <dbReference type="ARBA" id="ARBA00022723"/>
    </source>
</evidence>
<keyword evidence="6 11" id="KW-0479">Metal-binding</keyword>
<evidence type="ECO:0000259" key="13">
    <source>
        <dbReference type="PROSITE" id="PS51918"/>
    </source>
</evidence>
<evidence type="ECO:0000256" key="2">
    <source>
        <dbReference type="ARBA" id="ARBA00001966"/>
    </source>
</evidence>
<evidence type="ECO:0000256" key="10">
    <source>
        <dbReference type="ARBA" id="ARBA00023235"/>
    </source>
</evidence>
<dbReference type="InterPro" id="IPR003739">
    <property type="entry name" value="Lys_aminomutase/Glu_NH3_mut"/>
</dbReference>
<dbReference type="CDD" id="cd01335">
    <property type="entry name" value="Radical_SAM"/>
    <property type="match status" value="1"/>
</dbReference>
<evidence type="ECO:0000256" key="5">
    <source>
        <dbReference type="ARBA" id="ARBA00022691"/>
    </source>
</evidence>
<keyword evidence="10 14" id="KW-0413">Isomerase</keyword>
<dbReference type="EMBL" id="CP018632">
    <property type="protein sequence ID" value="ASJ71073.1"/>
    <property type="molecule type" value="Genomic_DNA"/>
</dbReference>